<keyword evidence="8 14" id="KW-0408">Iron</keyword>
<reference evidence="17 18" key="1">
    <citation type="journal article" date="2008" name="Nature">
        <title>The genome of the model beetle and pest Tribolium castaneum.</title>
        <authorList>
            <consortium name="Tribolium Genome Sequencing Consortium"/>
            <person name="Richards S."/>
            <person name="Gibbs R.A."/>
            <person name="Weinstock G.M."/>
            <person name="Brown S.J."/>
            <person name="Denell R."/>
            <person name="Beeman R.W."/>
            <person name="Gibbs R."/>
            <person name="Beeman R.W."/>
            <person name="Brown S.J."/>
            <person name="Bucher G."/>
            <person name="Friedrich M."/>
            <person name="Grimmelikhuijzen C.J."/>
            <person name="Klingler M."/>
            <person name="Lorenzen M."/>
            <person name="Richards S."/>
            <person name="Roth S."/>
            <person name="Schroder R."/>
            <person name="Tautz D."/>
            <person name="Zdobnov E.M."/>
            <person name="Muzny D."/>
            <person name="Gibbs R.A."/>
            <person name="Weinstock G.M."/>
            <person name="Attaway T."/>
            <person name="Bell S."/>
            <person name="Buhay C.J."/>
            <person name="Chandrabose M.N."/>
            <person name="Chavez D."/>
            <person name="Clerk-Blankenburg K.P."/>
            <person name="Cree A."/>
            <person name="Dao M."/>
            <person name="Davis C."/>
            <person name="Chacko J."/>
            <person name="Dinh H."/>
            <person name="Dugan-Rocha S."/>
            <person name="Fowler G."/>
            <person name="Garner T.T."/>
            <person name="Garnes J."/>
            <person name="Gnirke A."/>
            <person name="Hawes A."/>
            <person name="Hernandez J."/>
            <person name="Hines S."/>
            <person name="Holder M."/>
            <person name="Hume J."/>
            <person name="Jhangiani S.N."/>
            <person name="Joshi V."/>
            <person name="Khan Z.M."/>
            <person name="Jackson L."/>
            <person name="Kovar C."/>
            <person name="Kowis A."/>
            <person name="Lee S."/>
            <person name="Lewis L.R."/>
            <person name="Margolis J."/>
            <person name="Morgan M."/>
            <person name="Nazareth L.V."/>
            <person name="Nguyen N."/>
            <person name="Okwuonu G."/>
            <person name="Parker D."/>
            <person name="Richards S."/>
            <person name="Ruiz S.J."/>
            <person name="Santibanez J."/>
            <person name="Savard J."/>
            <person name="Scherer S.E."/>
            <person name="Schneider B."/>
            <person name="Sodergren E."/>
            <person name="Tautz D."/>
            <person name="Vattahil S."/>
            <person name="Villasana D."/>
            <person name="White C.S."/>
            <person name="Wright R."/>
            <person name="Park Y."/>
            <person name="Beeman R.W."/>
            <person name="Lord J."/>
            <person name="Oppert B."/>
            <person name="Lorenzen M."/>
            <person name="Brown S."/>
            <person name="Wang L."/>
            <person name="Savard J."/>
            <person name="Tautz D."/>
            <person name="Richards S."/>
            <person name="Weinstock G."/>
            <person name="Gibbs R.A."/>
            <person name="Liu Y."/>
            <person name="Worley K."/>
            <person name="Weinstock G."/>
            <person name="Elsik C.G."/>
            <person name="Reese J.T."/>
            <person name="Elhaik E."/>
            <person name="Landan G."/>
            <person name="Graur D."/>
            <person name="Arensburger P."/>
            <person name="Atkinson P."/>
            <person name="Beeman R.W."/>
            <person name="Beidler J."/>
            <person name="Brown S.J."/>
            <person name="Demuth J.P."/>
            <person name="Drury D.W."/>
            <person name="Du Y.Z."/>
            <person name="Fujiwara H."/>
            <person name="Lorenzen M."/>
            <person name="Maselli V."/>
            <person name="Osanai M."/>
            <person name="Park Y."/>
            <person name="Robertson H.M."/>
            <person name="Tu Z."/>
            <person name="Wang J.J."/>
            <person name="Wang S."/>
            <person name="Richards S."/>
            <person name="Song H."/>
            <person name="Zhang L."/>
            <person name="Sodergren E."/>
            <person name="Werner D."/>
            <person name="Stanke M."/>
            <person name="Morgenstern B."/>
            <person name="Solovyev V."/>
            <person name="Kosarev P."/>
            <person name="Brown G."/>
            <person name="Chen H.C."/>
            <person name="Ermolaeva O."/>
            <person name="Hlavina W."/>
            <person name="Kapustin Y."/>
            <person name="Kiryutin B."/>
            <person name="Kitts P."/>
            <person name="Maglott D."/>
            <person name="Pruitt K."/>
            <person name="Sapojnikov V."/>
            <person name="Souvorov A."/>
            <person name="Mackey A.J."/>
            <person name="Waterhouse R.M."/>
            <person name="Wyder S."/>
            <person name="Zdobnov E.M."/>
            <person name="Zdobnov E.M."/>
            <person name="Wyder S."/>
            <person name="Kriventseva E.V."/>
            <person name="Kadowaki T."/>
            <person name="Bork P."/>
            <person name="Aranda M."/>
            <person name="Bao R."/>
            <person name="Beermann A."/>
            <person name="Berns N."/>
            <person name="Bolognesi R."/>
            <person name="Bonneton F."/>
            <person name="Bopp D."/>
            <person name="Brown S.J."/>
            <person name="Bucher G."/>
            <person name="Butts T."/>
            <person name="Chaumot A."/>
            <person name="Denell R.E."/>
            <person name="Ferrier D.E."/>
            <person name="Friedrich M."/>
            <person name="Gordon C.M."/>
            <person name="Jindra M."/>
            <person name="Klingler M."/>
            <person name="Lan Q."/>
            <person name="Lattorff H.M."/>
            <person name="Laudet V."/>
            <person name="von Levetsow C."/>
            <person name="Liu Z."/>
            <person name="Lutz R."/>
            <person name="Lynch J.A."/>
            <person name="da Fonseca R.N."/>
            <person name="Posnien N."/>
            <person name="Reuter R."/>
            <person name="Roth S."/>
            <person name="Savard J."/>
            <person name="Schinko J.B."/>
            <person name="Schmitt C."/>
            <person name="Schoppmeier M."/>
            <person name="Schroder R."/>
            <person name="Shippy T.D."/>
            <person name="Simonnet F."/>
            <person name="Marques-Souza H."/>
            <person name="Tautz D."/>
            <person name="Tomoyasu Y."/>
            <person name="Trauner J."/>
            <person name="Van der Zee M."/>
            <person name="Vervoort M."/>
            <person name="Wittkopp N."/>
            <person name="Wimmer E.A."/>
            <person name="Yang X."/>
            <person name="Jones A.K."/>
            <person name="Sattelle D.B."/>
            <person name="Ebert P.R."/>
            <person name="Nelson D."/>
            <person name="Scott J.G."/>
            <person name="Beeman R.W."/>
            <person name="Muthukrishnan S."/>
            <person name="Kramer K.J."/>
            <person name="Arakane Y."/>
            <person name="Beeman R.W."/>
            <person name="Zhu Q."/>
            <person name="Hogenkamp D."/>
            <person name="Dixit R."/>
            <person name="Oppert B."/>
            <person name="Jiang H."/>
            <person name="Zou Z."/>
            <person name="Marshall J."/>
            <person name="Elpidina E."/>
            <person name="Vinokurov K."/>
            <person name="Oppert C."/>
            <person name="Zou Z."/>
            <person name="Evans J."/>
            <person name="Lu Z."/>
            <person name="Zhao P."/>
            <person name="Sumathipala N."/>
            <person name="Altincicek B."/>
            <person name="Vilcinskas A."/>
            <person name="Williams M."/>
            <person name="Hultmark D."/>
            <person name="Hetru C."/>
            <person name="Jiang H."/>
            <person name="Grimmelikhuijzen C.J."/>
            <person name="Hauser F."/>
            <person name="Cazzamali G."/>
            <person name="Williamson M."/>
            <person name="Park Y."/>
            <person name="Li B."/>
            <person name="Tanaka Y."/>
            <person name="Predel R."/>
            <person name="Neupert S."/>
            <person name="Schachtner J."/>
            <person name="Verleyen P."/>
            <person name="Raible F."/>
            <person name="Bork P."/>
            <person name="Friedrich M."/>
            <person name="Walden K.K."/>
            <person name="Robertson H.M."/>
            <person name="Angeli S."/>
            <person name="Foret S."/>
            <person name="Bucher G."/>
            <person name="Schuetz S."/>
            <person name="Maleszka R."/>
            <person name="Wimmer E.A."/>
            <person name="Beeman R.W."/>
            <person name="Lorenzen M."/>
            <person name="Tomoyasu Y."/>
            <person name="Miller S.C."/>
            <person name="Grossmann D."/>
            <person name="Bucher G."/>
        </authorList>
    </citation>
    <scope>NUCLEOTIDE SEQUENCE [LARGE SCALE GENOMIC DNA]</scope>
    <source>
        <strain evidence="17 18">Georgia GA2</strain>
    </source>
</reference>
<feature type="compositionally biased region" description="Basic and acidic residues" evidence="15">
    <location>
        <begin position="69"/>
        <end position="79"/>
    </location>
</feature>
<evidence type="ECO:0000256" key="5">
    <source>
        <dbReference type="ARBA" id="ARBA00022853"/>
    </source>
</evidence>
<dbReference type="Pfam" id="PF08007">
    <property type="entry name" value="JmjC_2"/>
    <property type="match status" value="1"/>
</dbReference>
<gene>
    <name evidence="17" type="primary">AUGUSTUS-3.0.2_07936</name>
    <name evidence="17" type="ORF">TcasGA2_TC007936</name>
</gene>
<dbReference type="AlphaFoldDB" id="D2A374"/>
<keyword evidence="5" id="KW-0156">Chromatin regulator</keyword>
<feature type="domain" description="JmjC" evidence="16">
    <location>
        <begin position="223"/>
        <end position="367"/>
    </location>
</feature>
<comment type="function">
    <text evidence="12">Oxygenase that can act as both a histone lysine demethylase and a ribosomal histidine hydroxylase. Specifically demethylates 'Lys-4' (H3K4me) and 'Lys-36' (H3K36me) of histone H3, thereby playing a central role in histone code.</text>
</comment>
<evidence type="ECO:0000256" key="9">
    <source>
        <dbReference type="ARBA" id="ARBA00023015"/>
    </source>
</evidence>
<reference evidence="17 18" key="2">
    <citation type="journal article" date="2010" name="Nucleic Acids Res.">
        <title>BeetleBase in 2010: revisions to provide comprehensive genomic information for Tribolium castaneum.</title>
        <authorList>
            <person name="Kim H.S."/>
            <person name="Murphy T."/>
            <person name="Xia J."/>
            <person name="Caragea D."/>
            <person name="Park Y."/>
            <person name="Beeman R.W."/>
            <person name="Lorenzen M.D."/>
            <person name="Butcher S."/>
            <person name="Manak J.R."/>
            <person name="Brown S.J."/>
        </authorList>
    </citation>
    <scope>NUCLEOTIDE SEQUENCE [LARGE SCALE GENOMIC DNA]</scope>
    <source>
        <strain evidence="17 18">Georgia GA2</strain>
    </source>
</reference>
<feature type="compositionally biased region" description="Basic residues" evidence="15">
    <location>
        <begin position="28"/>
        <end position="44"/>
    </location>
</feature>
<keyword evidence="11 14" id="KW-0539">Nucleus</keyword>
<evidence type="ECO:0000256" key="8">
    <source>
        <dbReference type="ARBA" id="ARBA00023004"/>
    </source>
</evidence>
<keyword evidence="3" id="KW-0678">Repressor</keyword>
<keyword evidence="6 14" id="KW-0223">Dioxygenase</keyword>
<dbReference type="EC" id="1.14.11.27" evidence="14"/>
<dbReference type="FunCoup" id="D2A374">
    <property type="interactions" value="1508"/>
</dbReference>
<keyword evidence="18" id="KW-1185">Reference proteome</keyword>
<dbReference type="Proteomes" id="UP000007266">
    <property type="component" value="Linkage group 4"/>
</dbReference>
<keyword evidence="4 14" id="KW-0479">Metal-binding</keyword>
<dbReference type="FunFam" id="3.90.930.40:FF:000001">
    <property type="entry name" value="ribosomal oxygenase 1 isoform X1"/>
    <property type="match status" value="1"/>
</dbReference>
<dbReference type="GO" id="GO:0140680">
    <property type="term" value="F:histone H3K36me/H3K36me2 demethylase activity"/>
    <property type="evidence" value="ECO:0007669"/>
    <property type="project" value="UniProtKB-EC"/>
</dbReference>
<dbReference type="Gene3D" id="1.10.10.1500">
    <property type="entry name" value="JmjC domain-containing ribosomal oxygenase (ROX), dimer domain"/>
    <property type="match status" value="1"/>
</dbReference>
<comment type="cofactor">
    <cofactor evidence="14">
        <name>Fe(2+)</name>
        <dbReference type="ChEBI" id="CHEBI:29033"/>
    </cofactor>
    <text evidence="14">Binds 1 Fe(2+) ion per subunit.</text>
</comment>
<dbReference type="SMART" id="SM00558">
    <property type="entry name" value="JmjC"/>
    <property type="match status" value="1"/>
</dbReference>
<dbReference type="PROSITE" id="PS51184">
    <property type="entry name" value="JMJC"/>
    <property type="match status" value="1"/>
</dbReference>
<organism evidence="17 18">
    <name type="scientific">Tribolium castaneum</name>
    <name type="common">Red flour beetle</name>
    <dbReference type="NCBI Taxonomy" id="7070"/>
    <lineage>
        <taxon>Eukaryota</taxon>
        <taxon>Metazoa</taxon>
        <taxon>Ecdysozoa</taxon>
        <taxon>Arthropoda</taxon>
        <taxon>Hexapoda</taxon>
        <taxon>Insecta</taxon>
        <taxon>Pterygota</taxon>
        <taxon>Neoptera</taxon>
        <taxon>Endopterygota</taxon>
        <taxon>Coleoptera</taxon>
        <taxon>Polyphaga</taxon>
        <taxon>Cucujiformia</taxon>
        <taxon>Tenebrionidae</taxon>
        <taxon>Tenebrionidae incertae sedis</taxon>
        <taxon>Tribolium</taxon>
    </lineage>
</organism>
<dbReference type="Gene3D" id="3.90.930.40">
    <property type="match status" value="1"/>
</dbReference>
<feature type="compositionally biased region" description="Polar residues" evidence="15">
    <location>
        <begin position="103"/>
        <end position="120"/>
    </location>
</feature>
<evidence type="ECO:0000256" key="2">
    <source>
        <dbReference type="ARBA" id="ARBA00010309"/>
    </source>
</evidence>
<evidence type="ECO:0000256" key="3">
    <source>
        <dbReference type="ARBA" id="ARBA00022491"/>
    </source>
</evidence>
<dbReference type="PANTHER" id="PTHR13096">
    <property type="entry name" value="MINA53 MYC INDUCED NUCLEAR ANTIGEN"/>
    <property type="match status" value="1"/>
</dbReference>
<keyword evidence="7 14" id="KW-0560">Oxidoreductase</keyword>
<dbReference type="SUPFAM" id="SSF51197">
    <property type="entry name" value="Clavaminate synthase-like"/>
    <property type="match status" value="1"/>
</dbReference>
<dbReference type="STRING" id="7070.D2A374"/>
<evidence type="ECO:0000256" key="11">
    <source>
        <dbReference type="ARBA" id="ARBA00023242"/>
    </source>
</evidence>
<accession>D2A374</accession>
<dbReference type="GO" id="GO:0051864">
    <property type="term" value="F:histone H3K36 demethylase activity"/>
    <property type="evidence" value="ECO:0000318"/>
    <property type="project" value="GO_Central"/>
</dbReference>
<feature type="region of interest" description="Disordered" evidence="15">
    <location>
        <begin position="23"/>
        <end position="123"/>
    </location>
</feature>
<dbReference type="FunFam" id="2.60.120.650:FF:000013">
    <property type="entry name" value="Ribosomal oxygenase 1"/>
    <property type="match status" value="1"/>
</dbReference>
<comment type="similarity">
    <text evidence="2">Belongs to the ROX family. NO66 subfamily.</text>
</comment>
<evidence type="ECO:0000256" key="15">
    <source>
        <dbReference type="SAM" id="MobiDB-lite"/>
    </source>
</evidence>
<evidence type="ECO:0000256" key="14">
    <source>
        <dbReference type="RuleBase" id="RU366061"/>
    </source>
</evidence>
<evidence type="ECO:0000313" key="17">
    <source>
        <dbReference type="EMBL" id="EFA02272.1"/>
    </source>
</evidence>
<dbReference type="InParanoid" id="D2A374"/>
<feature type="compositionally biased region" description="Basic residues" evidence="15">
    <location>
        <begin position="59"/>
        <end position="68"/>
    </location>
</feature>
<evidence type="ECO:0000256" key="1">
    <source>
        <dbReference type="ARBA" id="ARBA00004123"/>
    </source>
</evidence>
<dbReference type="PhylomeDB" id="D2A374"/>
<sequence>MPPTKNPDLQSVSAFLMYRKTSTNKEITKKRKNLKKNKKSQNIKKKIEEEITKTLPLKPSRRHSHSIKKTRDNQPEQIKKPLPSKKVNVRHSPERDFLPSRKLNGNHNQDSCDESITQSGFLPVDDPTEDAQKLFEWLIQPLSPASFFKTYWEQKPLYIKRGNRSYYTHILDSSSLDKILRNNSLFFTRNVDVVTYENGEKQVFNQEGRATPSALWDYYGNGCSIRVLNPQTYNHKVHLLLATLQEYFGTMVGANVYLTPPGSQGFAPHYDDIEAFVVQLEGRKHWKLYQPKSEDVLARFSSPNFKREDLGEPFMELTLNAGELLYFPRGTIHEGRTDEDSHSLHITVSVYQQTSYVDLLEHILPKALKKAADSDVEFRKGLPLNYLKDFGLAAGSKNRKFVTSKIKDLMNSLINYVDIDSAADQLGKKFMHDSMPPVLTKSEAERSSKADGPVLKDGVVKNRVEIDLDTRVRLLRYYCIRLVCEENSSPKLYYNTQNATVYHGEEEQWLELEPSMVPLIQMLQNTYPRYIEVEKLPLDDMATKMQLVLDLWEHGLLVTEYPLDVIEY</sequence>
<name>D2A374_TRICA</name>
<dbReference type="GO" id="GO:0032453">
    <property type="term" value="F:histone H3K4 demethylase activity"/>
    <property type="evidence" value="ECO:0000318"/>
    <property type="project" value="GO_Central"/>
</dbReference>
<comment type="subcellular location">
    <subcellularLocation>
        <location evidence="1 14">Nucleus</location>
    </subcellularLocation>
</comment>
<keyword evidence="10 14" id="KW-0804">Transcription</keyword>
<evidence type="ECO:0000256" key="13">
    <source>
        <dbReference type="ARBA" id="ARBA00047915"/>
    </source>
</evidence>
<dbReference type="KEGG" id="tca:663248"/>
<dbReference type="Pfam" id="PF21233">
    <property type="entry name" value="WHD_RIOX1"/>
    <property type="match status" value="1"/>
</dbReference>
<evidence type="ECO:0000313" key="18">
    <source>
        <dbReference type="Proteomes" id="UP000007266"/>
    </source>
</evidence>
<protein>
    <recommendedName>
        <fullName evidence="14">Bifunctional lysine-specific demethylase and histidyl-hydroxylase</fullName>
        <ecNumber evidence="14">1.14.11.27</ecNumber>
    </recommendedName>
</protein>
<evidence type="ECO:0000259" key="16">
    <source>
        <dbReference type="PROSITE" id="PS51184"/>
    </source>
</evidence>
<dbReference type="OMA" id="YLEYMGV"/>
<dbReference type="GO" id="GO:0005730">
    <property type="term" value="C:nucleolus"/>
    <property type="evidence" value="ECO:0000318"/>
    <property type="project" value="GO_Central"/>
</dbReference>
<dbReference type="InterPro" id="IPR039994">
    <property type="entry name" value="NO66-like"/>
</dbReference>
<dbReference type="OrthoDB" id="425950at2759"/>
<dbReference type="GO" id="GO:0005506">
    <property type="term" value="F:iron ion binding"/>
    <property type="evidence" value="ECO:0007669"/>
    <property type="project" value="UniProtKB-UniRule"/>
</dbReference>
<dbReference type="PANTHER" id="PTHR13096:SF8">
    <property type="entry name" value="RIBOSOMAL OXYGENASE 1"/>
    <property type="match status" value="1"/>
</dbReference>
<comment type="catalytic activity">
    <reaction evidence="13 14">
        <text>N(6),N(6)-dimethyl-L-lysyl(36)-[histone H3] + 2 2-oxoglutarate + 2 O2 = L-lysyl(36)-[histone H3] + 2 formaldehyde + 2 succinate + 2 CO2</text>
        <dbReference type="Rhea" id="RHEA:42032"/>
        <dbReference type="Rhea" id="RHEA-COMP:9785"/>
        <dbReference type="Rhea" id="RHEA-COMP:9787"/>
        <dbReference type="ChEBI" id="CHEBI:15379"/>
        <dbReference type="ChEBI" id="CHEBI:16526"/>
        <dbReference type="ChEBI" id="CHEBI:16810"/>
        <dbReference type="ChEBI" id="CHEBI:16842"/>
        <dbReference type="ChEBI" id="CHEBI:29969"/>
        <dbReference type="ChEBI" id="CHEBI:30031"/>
        <dbReference type="ChEBI" id="CHEBI:61976"/>
        <dbReference type="EC" id="1.14.11.27"/>
    </reaction>
</comment>
<evidence type="ECO:0000256" key="10">
    <source>
        <dbReference type="ARBA" id="ARBA00023163"/>
    </source>
</evidence>
<evidence type="ECO:0000256" key="6">
    <source>
        <dbReference type="ARBA" id="ARBA00022964"/>
    </source>
</evidence>
<dbReference type="InterPro" id="IPR049043">
    <property type="entry name" value="WHD_RIOX1"/>
</dbReference>
<dbReference type="eggNOG" id="KOG3706">
    <property type="taxonomic scope" value="Eukaryota"/>
</dbReference>
<keyword evidence="9 14" id="KW-0805">Transcription regulation</keyword>
<dbReference type="HOGENOM" id="CLU_013645_4_1_1"/>
<evidence type="ECO:0000256" key="4">
    <source>
        <dbReference type="ARBA" id="ARBA00022723"/>
    </source>
</evidence>
<evidence type="ECO:0000256" key="7">
    <source>
        <dbReference type="ARBA" id="ARBA00023002"/>
    </source>
</evidence>
<dbReference type="InterPro" id="IPR003347">
    <property type="entry name" value="JmjC_dom"/>
</dbReference>
<dbReference type="Gene3D" id="2.60.120.650">
    <property type="entry name" value="Cupin"/>
    <property type="match status" value="1"/>
</dbReference>
<evidence type="ECO:0000256" key="12">
    <source>
        <dbReference type="ARBA" id="ARBA00025670"/>
    </source>
</evidence>
<dbReference type="EMBL" id="KQ971338">
    <property type="protein sequence ID" value="EFA02272.1"/>
    <property type="molecule type" value="Genomic_DNA"/>
</dbReference>
<proteinExistence type="inferred from homology"/>